<keyword evidence="2" id="KW-0732">Signal</keyword>
<dbReference type="OrthoDB" id="10436944at2759"/>
<feature type="compositionally biased region" description="Basic and acidic residues" evidence="1">
    <location>
        <begin position="417"/>
        <end position="433"/>
    </location>
</feature>
<feature type="region of interest" description="Disordered" evidence="1">
    <location>
        <begin position="405"/>
        <end position="505"/>
    </location>
</feature>
<keyword evidence="4" id="KW-1185">Reference proteome</keyword>
<dbReference type="EMBL" id="CCYA01000277">
    <property type="protein sequence ID" value="CEH19096.1"/>
    <property type="molecule type" value="Genomic_DNA"/>
</dbReference>
<proteinExistence type="predicted"/>
<organism evidence="3 4">
    <name type="scientific">Ceraceosorus bombacis</name>
    <dbReference type="NCBI Taxonomy" id="401625"/>
    <lineage>
        <taxon>Eukaryota</taxon>
        <taxon>Fungi</taxon>
        <taxon>Dikarya</taxon>
        <taxon>Basidiomycota</taxon>
        <taxon>Ustilaginomycotina</taxon>
        <taxon>Exobasidiomycetes</taxon>
        <taxon>Ceraceosorales</taxon>
        <taxon>Ceraceosoraceae</taxon>
        <taxon>Ceraceosorus</taxon>
    </lineage>
</organism>
<accession>A0A0P1BSQ3</accession>
<feature type="region of interest" description="Disordered" evidence="1">
    <location>
        <begin position="338"/>
        <end position="368"/>
    </location>
</feature>
<evidence type="ECO:0000256" key="2">
    <source>
        <dbReference type="SAM" id="SignalP"/>
    </source>
</evidence>
<feature type="compositionally biased region" description="Polar residues" evidence="1">
    <location>
        <begin position="26"/>
        <end position="39"/>
    </location>
</feature>
<evidence type="ECO:0000313" key="4">
    <source>
        <dbReference type="Proteomes" id="UP000054845"/>
    </source>
</evidence>
<protein>
    <submittedName>
        <fullName evidence="3">Uncharacterized protein</fullName>
    </submittedName>
</protein>
<feature type="compositionally biased region" description="Polar residues" evidence="1">
    <location>
        <begin position="450"/>
        <end position="460"/>
    </location>
</feature>
<name>A0A0P1BSQ3_9BASI</name>
<feature type="compositionally biased region" description="Basic and acidic residues" evidence="1">
    <location>
        <begin position="294"/>
        <end position="306"/>
    </location>
</feature>
<feature type="region of interest" description="Disordered" evidence="1">
    <location>
        <begin position="524"/>
        <end position="553"/>
    </location>
</feature>
<reference evidence="3 4" key="1">
    <citation type="submission" date="2014-09" db="EMBL/GenBank/DDBJ databases">
        <authorList>
            <person name="Magalhaes I.L.F."/>
            <person name="Oliveira U."/>
            <person name="Santos F.R."/>
            <person name="Vidigal T.H.D.A."/>
            <person name="Brescovit A.D."/>
            <person name="Santos A.J."/>
        </authorList>
    </citation>
    <scope>NUCLEOTIDE SEQUENCE [LARGE SCALE GENOMIC DNA]</scope>
</reference>
<feature type="region of interest" description="Disordered" evidence="1">
    <location>
        <begin position="26"/>
        <end position="306"/>
    </location>
</feature>
<dbReference type="AlphaFoldDB" id="A0A0P1BSQ3"/>
<feature type="compositionally biased region" description="Basic residues" evidence="1">
    <location>
        <begin position="256"/>
        <end position="266"/>
    </location>
</feature>
<feature type="compositionally biased region" description="Basic and acidic residues" evidence="1">
    <location>
        <begin position="239"/>
        <end position="248"/>
    </location>
</feature>
<feature type="signal peptide" evidence="2">
    <location>
        <begin position="1"/>
        <end position="19"/>
    </location>
</feature>
<evidence type="ECO:0000256" key="1">
    <source>
        <dbReference type="SAM" id="MobiDB-lite"/>
    </source>
</evidence>
<feature type="compositionally biased region" description="Basic and acidic residues" evidence="1">
    <location>
        <begin position="461"/>
        <end position="473"/>
    </location>
</feature>
<sequence>MQVSSVTFALAVLAGLAAAFPVTLPNNGPEISSQKNSLQARDPRPQGLPAAKYDPMYKNKGGETFKVMTPGPEKYNQEPFKMPKEQKHNGSGHPSETNHDKGHGSGFVPQKFDNEPEKKNGGHTPKSFGPGRQSFGEQPHKKQSETFNWGMGIGPERFDTEPGRTKTMGSGSPYNPKGAWNGLPNGHTGGRGDKPVVSGAKTPLFEQSFIPMGRTGGGTYHLDRRSEPGVNDGAGSLEARAHTPGKESEESDAEKKVKKHKHKHEHHSQVQGSGVGPTNSGTGFVNPFANHPATAEEKGRVERSAMHEASRFGGVGLAPGTIHLDRRSKQGVKLDAETLEARDGGTATASPTTAESGFGKRSPQPQEGIWQAEMLQARQTTWEQAEQNLRDTQKLLKENKEYLEKMRAAKSGPRHRREIEERASTIEARHAASRDSQASLRRRDDCGFPNQYSEACQQQRQAEKLQRAKEQHRQQQKLAGIPKTSKTSPGHAKEGPIGTRDIVQPVQQIDRRWKSFEELQKGHRSFKEIYDPNQSKSAVPAAAAPAGGPQHRRDIQELSHGSAAQIIESRNQQLEDFANQWQKTVDALKSYHIGRKRDVEVSSG</sequence>
<evidence type="ECO:0000313" key="3">
    <source>
        <dbReference type="EMBL" id="CEH19096.1"/>
    </source>
</evidence>
<feature type="compositionally biased region" description="Low complexity" evidence="1">
    <location>
        <begin position="538"/>
        <end position="549"/>
    </location>
</feature>
<feature type="compositionally biased region" description="Polar residues" evidence="1">
    <location>
        <begin position="269"/>
        <end position="283"/>
    </location>
</feature>
<feature type="chain" id="PRO_5006059787" evidence="2">
    <location>
        <begin position="20"/>
        <end position="604"/>
    </location>
</feature>
<dbReference type="Proteomes" id="UP000054845">
    <property type="component" value="Unassembled WGS sequence"/>
</dbReference>